<dbReference type="STRING" id="167879.CPS_1930"/>
<dbReference type="PANTHER" id="PTHR42788:SF13">
    <property type="entry name" value="ALIPHATIC SULFONATES IMPORT ATP-BINDING PROTEIN SSUB"/>
    <property type="match status" value="1"/>
</dbReference>
<dbReference type="Gene3D" id="3.40.50.300">
    <property type="entry name" value="P-loop containing nucleotide triphosphate hydrolases"/>
    <property type="match status" value="1"/>
</dbReference>
<dbReference type="Proteomes" id="UP000000547">
    <property type="component" value="Chromosome"/>
</dbReference>
<dbReference type="PANTHER" id="PTHR42788">
    <property type="entry name" value="TAURINE IMPORT ATP-BINDING PROTEIN-RELATED"/>
    <property type="match status" value="1"/>
</dbReference>
<dbReference type="PROSITE" id="PS00211">
    <property type="entry name" value="ABC_TRANSPORTER_1"/>
    <property type="match status" value="1"/>
</dbReference>
<proteinExistence type="inferred from homology"/>
<dbReference type="SUPFAM" id="SSF52540">
    <property type="entry name" value="P-loop containing nucleoside triphosphate hydrolases"/>
    <property type="match status" value="1"/>
</dbReference>
<protein>
    <submittedName>
        <fullName evidence="6">Putative sulfonate ABC transporter, ATP-binding protein</fullName>
    </submittedName>
</protein>
<feature type="domain" description="ABC transporter" evidence="5">
    <location>
        <begin position="6"/>
        <end position="243"/>
    </location>
</feature>
<evidence type="ECO:0000256" key="2">
    <source>
        <dbReference type="ARBA" id="ARBA00022448"/>
    </source>
</evidence>
<gene>
    <name evidence="6" type="ordered locus">CPS_1930</name>
</gene>
<evidence type="ECO:0000313" key="7">
    <source>
        <dbReference type="Proteomes" id="UP000000547"/>
    </source>
</evidence>
<comment type="similarity">
    <text evidence="1">Belongs to the ABC transporter superfamily.</text>
</comment>
<name>Q483V6_COLP3</name>
<keyword evidence="4 6" id="KW-0067">ATP-binding</keyword>
<keyword evidence="3" id="KW-0547">Nucleotide-binding</keyword>
<dbReference type="InterPro" id="IPR027417">
    <property type="entry name" value="P-loop_NTPase"/>
</dbReference>
<evidence type="ECO:0000259" key="5">
    <source>
        <dbReference type="PROSITE" id="PS50893"/>
    </source>
</evidence>
<organism evidence="6 7">
    <name type="scientific">Colwellia psychrerythraea (strain 34H / ATCC BAA-681)</name>
    <name type="common">Vibrio psychroerythus</name>
    <dbReference type="NCBI Taxonomy" id="167879"/>
    <lineage>
        <taxon>Bacteria</taxon>
        <taxon>Pseudomonadati</taxon>
        <taxon>Pseudomonadota</taxon>
        <taxon>Gammaproteobacteria</taxon>
        <taxon>Alteromonadales</taxon>
        <taxon>Colwelliaceae</taxon>
        <taxon>Colwellia</taxon>
    </lineage>
</organism>
<accession>Q483V6</accession>
<evidence type="ECO:0000256" key="1">
    <source>
        <dbReference type="ARBA" id="ARBA00005417"/>
    </source>
</evidence>
<keyword evidence="2" id="KW-0813">Transport</keyword>
<dbReference type="AlphaFoldDB" id="Q483V6"/>
<dbReference type="RefSeq" id="WP_011042754.1">
    <property type="nucleotide sequence ID" value="NC_003910.7"/>
</dbReference>
<dbReference type="InterPro" id="IPR003439">
    <property type="entry name" value="ABC_transporter-like_ATP-bd"/>
</dbReference>
<reference evidence="6" key="1">
    <citation type="journal article" date="2005" name="Proc. Natl. Acad. Sci. U.S.A.">
        <title>The psychrophilic lifestyle as revealed by the genome sequence of Colwellia psychrerythraea 34H through genomic and proteomic analyses.</title>
        <authorList>
            <person name="Methe B.A."/>
            <person name="Nelson K.E."/>
            <person name="Deming J.W."/>
            <person name="Momen B."/>
            <person name="Melamud E."/>
            <person name="Zhang X."/>
            <person name="Moult J."/>
            <person name="Madupu R."/>
            <person name="Nelson W.C."/>
            <person name="Dodson R.J."/>
            <person name="Brinkac L.M."/>
            <person name="Daugherty S.C."/>
            <person name="Durkin A.S."/>
            <person name="DeBoy R.T."/>
            <person name="Kolonay J.F."/>
            <person name="Sullivan S.A."/>
            <person name="Zhou L."/>
            <person name="Davidsen T.M."/>
            <person name="Wu M."/>
            <person name="Huston A.L."/>
            <person name="Lewis M."/>
            <person name="Weaver B."/>
            <person name="Weidman J.F."/>
            <person name="Khouri H."/>
            <person name="Utterback T.R."/>
            <person name="Feldblyum T.V."/>
            <person name="Fraser C.M."/>
        </authorList>
    </citation>
    <scope>NUCLEOTIDE SEQUENCE [LARGE SCALE GENOMIC DNA]</scope>
    <source>
        <strain evidence="6">34H</strain>
    </source>
</reference>
<dbReference type="GO" id="GO:0005524">
    <property type="term" value="F:ATP binding"/>
    <property type="evidence" value="ECO:0007669"/>
    <property type="project" value="UniProtKB-KW"/>
</dbReference>
<dbReference type="EMBL" id="CP000083">
    <property type="protein sequence ID" value="AAZ24776.1"/>
    <property type="molecule type" value="Genomic_DNA"/>
</dbReference>
<dbReference type="InterPro" id="IPR017871">
    <property type="entry name" value="ABC_transporter-like_CS"/>
</dbReference>
<dbReference type="KEGG" id="cps:CPS_1930"/>
<dbReference type="HOGENOM" id="CLU_000604_1_22_6"/>
<dbReference type="GO" id="GO:0016887">
    <property type="term" value="F:ATP hydrolysis activity"/>
    <property type="evidence" value="ECO:0007669"/>
    <property type="project" value="InterPro"/>
</dbReference>
<dbReference type="SMART" id="SM00382">
    <property type="entry name" value="AAA"/>
    <property type="match status" value="1"/>
</dbReference>
<dbReference type="PROSITE" id="PS50893">
    <property type="entry name" value="ABC_TRANSPORTER_2"/>
    <property type="match status" value="1"/>
</dbReference>
<evidence type="ECO:0000256" key="3">
    <source>
        <dbReference type="ARBA" id="ARBA00022741"/>
    </source>
</evidence>
<dbReference type="InterPro" id="IPR003593">
    <property type="entry name" value="AAA+_ATPase"/>
</dbReference>
<dbReference type="InterPro" id="IPR050166">
    <property type="entry name" value="ABC_transporter_ATP-bind"/>
</dbReference>
<dbReference type="Pfam" id="PF00005">
    <property type="entry name" value="ABC_tran"/>
    <property type="match status" value="1"/>
</dbReference>
<sequence length="262" mass="29215">MIELNVAIKNKYYANSDQAVLAQLDFTVKPGEFVALIGPSGCGKSTLLNMISGLENCSGQHISYNENAYNENAYNERALQEEGESNKALHQLGYIFQQPRLMPWLTVRENIELILQPNQFHKIDDLLAQVGLANEGEYFPSQLSGGMQRRVSIARAFAINPQLLLLDEPFNSLDAPTAARLRQLLIDLCEQRGTTVVFVTHDLQEAVYLADRIIFMSDSPSTIVHQSIVDLPRPRKESGVSELAWQAKLLSKYPGLLAGQID</sequence>
<evidence type="ECO:0000313" key="6">
    <source>
        <dbReference type="EMBL" id="AAZ24776.1"/>
    </source>
</evidence>
<evidence type="ECO:0000256" key="4">
    <source>
        <dbReference type="ARBA" id="ARBA00022840"/>
    </source>
</evidence>